<keyword evidence="4" id="KW-1185">Reference proteome</keyword>
<feature type="region of interest" description="Disordered" evidence="1">
    <location>
        <begin position="65"/>
        <end position="111"/>
    </location>
</feature>
<accession>A0AAD3N164</accession>
<reference evidence="3" key="1">
    <citation type="submission" date="2022-08" db="EMBL/GenBank/DDBJ databases">
        <title>Genome sequencing of akame (Lates japonicus).</title>
        <authorList>
            <person name="Hashiguchi Y."/>
            <person name="Takahashi H."/>
        </authorList>
    </citation>
    <scope>NUCLEOTIDE SEQUENCE</scope>
    <source>
        <strain evidence="3">Kochi</strain>
    </source>
</reference>
<comment type="caution">
    <text evidence="3">The sequence shown here is derived from an EMBL/GenBank/DDBJ whole genome shotgun (WGS) entry which is preliminary data.</text>
</comment>
<dbReference type="Proteomes" id="UP001279410">
    <property type="component" value="Unassembled WGS sequence"/>
</dbReference>
<organism evidence="3 4">
    <name type="scientific">Lates japonicus</name>
    <name type="common">Japanese lates</name>
    <dbReference type="NCBI Taxonomy" id="270547"/>
    <lineage>
        <taxon>Eukaryota</taxon>
        <taxon>Metazoa</taxon>
        <taxon>Chordata</taxon>
        <taxon>Craniata</taxon>
        <taxon>Vertebrata</taxon>
        <taxon>Euteleostomi</taxon>
        <taxon>Actinopterygii</taxon>
        <taxon>Neopterygii</taxon>
        <taxon>Teleostei</taxon>
        <taxon>Neoteleostei</taxon>
        <taxon>Acanthomorphata</taxon>
        <taxon>Carangaria</taxon>
        <taxon>Carangaria incertae sedis</taxon>
        <taxon>Centropomidae</taxon>
        <taxon>Lates</taxon>
    </lineage>
</organism>
<feature type="signal peptide" evidence="2">
    <location>
        <begin position="1"/>
        <end position="24"/>
    </location>
</feature>
<evidence type="ECO:0000256" key="1">
    <source>
        <dbReference type="SAM" id="MobiDB-lite"/>
    </source>
</evidence>
<evidence type="ECO:0000313" key="3">
    <source>
        <dbReference type="EMBL" id="GLD63185.1"/>
    </source>
</evidence>
<evidence type="ECO:0000313" key="4">
    <source>
        <dbReference type="Proteomes" id="UP001279410"/>
    </source>
</evidence>
<sequence length="130" mass="13483">MVKQVALIHAGMLLLALCLQLGAAAAGMEGATHLIPVHQLYLFIPFFFNQARQVTVPRMEVAAAGHHQPLPDPGCSRPGGLAAQGNGSDVVAEGETPSTDLSEDDPGSLSGALLQSPVLEEMLLSPTAAY</sequence>
<keyword evidence="2" id="KW-0732">Signal</keyword>
<feature type="chain" id="PRO_5042185608" evidence="2">
    <location>
        <begin position="25"/>
        <end position="130"/>
    </location>
</feature>
<evidence type="ECO:0000256" key="2">
    <source>
        <dbReference type="SAM" id="SignalP"/>
    </source>
</evidence>
<name>A0AAD3N164_LATJO</name>
<proteinExistence type="predicted"/>
<dbReference type="EMBL" id="BRZM01000059">
    <property type="protein sequence ID" value="GLD63185.1"/>
    <property type="molecule type" value="Genomic_DNA"/>
</dbReference>
<gene>
    <name evidence="3" type="ORF">AKAME5_001482800</name>
</gene>
<dbReference type="AlphaFoldDB" id="A0AAD3N164"/>
<protein>
    <submittedName>
        <fullName evidence="3">BTB/POZ domain-containing protein 17-like protein</fullName>
    </submittedName>
</protein>